<evidence type="ECO:0000313" key="1">
    <source>
        <dbReference type="EMBL" id="MBR7797617.1"/>
    </source>
</evidence>
<dbReference type="InterPro" id="IPR014199">
    <property type="entry name" value="Spore_YtxC"/>
</dbReference>
<reference evidence="1" key="1">
    <citation type="submission" date="2021-04" db="EMBL/GenBank/DDBJ databases">
        <title>Isolation and polyphasic classification of algal microorganism.</title>
        <authorList>
            <person name="Wang S."/>
        </authorList>
    </citation>
    <scope>NUCLEOTIDE SEQUENCE</scope>
    <source>
        <strain evidence="1">720a</strain>
    </source>
</reference>
<organism evidence="1 2">
    <name type="scientific">Virgibacillus salarius</name>
    <dbReference type="NCBI Taxonomy" id="447199"/>
    <lineage>
        <taxon>Bacteria</taxon>
        <taxon>Bacillati</taxon>
        <taxon>Bacillota</taxon>
        <taxon>Bacilli</taxon>
        <taxon>Bacillales</taxon>
        <taxon>Bacillaceae</taxon>
        <taxon>Virgibacillus</taxon>
    </lineage>
</organism>
<name>A0A941DXZ6_9BACI</name>
<dbReference type="Pfam" id="PF08812">
    <property type="entry name" value="YtxC"/>
    <property type="match status" value="1"/>
</dbReference>
<keyword evidence="2" id="KW-1185">Reference proteome</keyword>
<evidence type="ECO:0000313" key="2">
    <source>
        <dbReference type="Proteomes" id="UP000675284"/>
    </source>
</evidence>
<dbReference type="AlphaFoldDB" id="A0A941DXZ6"/>
<protein>
    <submittedName>
        <fullName evidence="1">Sporulation protein YtxC</fullName>
    </submittedName>
</protein>
<dbReference type="Proteomes" id="UP000675284">
    <property type="component" value="Unassembled WGS sequence"/>
</dbReference>
<dbReference type="EMBL" id="JAGSOT010000062">
    <property type="protein sequence ID" value="MBR7797617.1"/>
    <property type="molecule type" value="Genomic_DNA"/>
</dbReference>
<accession>A0A941DXZ6</accession>
<proteinExistence type="predicted"/>
<comment type="caution">
    <text evidence="1">The sequence shown here is derived from an EMBL/GenBank/DDBJ whole genome shotgun (WGS) entry which is preliminary data.</text>
</comment>
<sequence>MVELFIESDKEVIRFCEKVRQYNKNINLHWKTHEDWGNHLQFEDQIPNHMLTEAIAKSLTDVFISYRLSNMISTVIEEFYYFTSKDEMEEILELTNWIMSGEDKDSLLVRKKEDPYQVLESLFIANIKDTATIHYDSIVKFRLKVFRDYVIHYVGLAIDEFKREEDHQEFVNMLREYIAKRESIVDTVHVLQGKSFSFFKQNGKPFSKMELRMLMQKEPLYIVGLDEGELNLSPLVAMAPRNIYIYGDHPSEPKTLTVINVFQEKVMFKPFHHFPFPYYVKNEQH</sequence>
<gene>
    <name evidence="1" type="ORF">KCX74_16425</name>
</gene>